<feature type="transmembrane region" description="Helical" evidence="8">
    <location>
        <begin position="175"/>
        <end position="198"/>
    </location>
</feature>
<dbReference type="EMBL" id="CP007129">
    <property type="protein sequence ID" value="AHG93018.1"/>
    <property type="molecule type" value="Genomic_DNA"/>
</dbReference>
<dbReference type="InterPro" id="IPR013525">
    <property type="entry name" value="ABC2_TM"/>
</dbReference>
<dbReference type="Gene3D" id="3.40.1710.10">
    <property type="entry name" value="abc type-2 transporter like domain"/>
    <property type="match status" value="1"/>
</dbReference>
<feature type="transmembrane region" description="Helical" evidence="8">
    <location>
        <begin position="288"/>
        <end position="307"/>
    </location>
</feature>
<evidence type="ECO:0000256" key="7">
    <source>
        <dbReference type="ARBA" id="ARBA00023136"/>
    </source>
</evidence>
<geneLocation type="plasmid" evidence="10 11">
    <name>1</name>
</geneLocation>
<evidence type="ECO:0000259" key="9">
    <source>
        <dbReference type="PROSITE" id="PS51012"/>
    </source>
</evidence>
<dbReference type="FunCoup" id="W0RTU6">
    <property type="interactions" value="95"/>
</dbReference>
<keyword evidence="7 8" id="KW-0472">Membrane</keyword>
<evidence type="ECO:0000256" key="1">
    <source>
        <dbReference type="ARBA" id="ARBA00004651"/>
    </source>
</evidence>
<dbReference type="RefSeq" id="WP_025414333.1">
    <property type="nucleotide sequence ID" value="NZ_CP007129.1"/>
</dbReference>
<keyword evidence="10" id="KW-0614">Plasmid</keyword>
<evidence type="ECO:0000256" key="3">
    <source>
        <dbReference type="ARBA" id="ARBA00022448"/>
    </source>
</evidence>
<dbReference type="HOGENOM" id="CLU_039483_8_3_0"/>
<dbReference type="PANTHER" id="PTHR30294">
    <property type="entry name" value="MEMBRANE COMPONENT OF ABC TRANSPORTER YHHJ-RELATED"/>
    <property type="match status" value="1"/>
</dbReference>
<keyword evidence="5 8" id="KW-0812">Transmembrane</keyword>
<keyword evidence="6 8" id="KW-1133">Transmembrane helix</keyword>
<dbReference type="PANTHER" id="PTHR30294:SF29">
    <property type="entry name" value="MULTIDRUG ABC TRANSPORTER PERMEASE YBHS-RELATED"/>
    <property type="match status" value="1"/>
</dbReference>
<dbReference type="Pfam" id="PF12698">
    <property type="entry name" value="ABC2_membrane_3"/>
    <property type="match status" value="1"/>
</dbReference>
<dbReference type="InterPro" id="IPR047817">
    <property type="entry name" value="ABC2_TM_bact-type"/>
</dbReference>
<dbReference type="GO" id="GO:0140359">
    <property type="term" value="F:ABC-type transporter activity"/>
    <property type="evidence" value="ECO:0007669"/>
    <property type="project" value="InterPro"/>
</dbReference>
<dbReference type="PATRIC" id="fig|861299.3.peg.5519"/>
<organism evidence="10 11">
    <name type="scientific">Gemmatirosa kalamazoonensis</name>
    <dbReference type="NCBI Taxonomy" id="861299"/>
    <lineage>
        <taxon>Bacteria</taxon>
        <taxon>Pseudomonadati</taxon>
        <taxon>Gemmatimonadota</taxon>
        <taxon>Gemmatimonadia</taxon>
        <taxon>Gemmatimonadales</taxon>
        <taxon>Gemmatimonadaceae</taxon>
        <taxon>Gemmatirosa</taxon>
    </lineage>
</organism>
<protein>
    <submittedName>
        <fullName evidence="10">Export ABC transporter permease</fullName>
    </submittedName>
</protein>
<accession>W0RTU6</accession>
<dbReference type="OrthoDB" id="9808686at2"/>
<dbReference type="PROSITE" id="PS51012">
    <property type="entry name" value="ABC_TM2"/>
    <property type="match status" value="1"/>
</dbReference>
<evidence type="ECO:0000313" key="10">
    <source>
        <dbReference type="EMBL" id="AHG93018.1"/>
    </source>
</evidence>
<feature type="domain" description="ABC transmembrane type-2" evidence="9">
    <location>
        <begin position="132"/>
        <end position="368"/>
    </location>
</feature>
<sequence>MSPAATRLLAVARKEVIQLRRDPRSLGLAFLLPLLLLVLFAYAITTDVTDIRAAVVDHSRSPESRALVAAFARSGYFSVTETPATDRDANTLVERGAVRVALVIPERYAPDLAAHRGAPVELLLDGSDAKTATTARGYADAIVRSHSARLSVSGRPALRAESRVWYNETLDSKTMIVPGLIGVIMSIIAAMLTSLTVAREWERGTMEQLAATPVGRGEVILGKLLPYLVIGLVDVLVALAVGVYGFGVPFRGSVPLFLLASTIFLLGVLGLGIMLSCKLRTQLLATQAAIFATYMPALLLSGFMFTIDNMPAPLRLASRVVAARYFVELTRGIFLKASGVDVLWPSLVGLALYAAATIALSVRSFRKELA</sequence>
<feature type="transmembrane region" description="Helical" evidence="8">
    <location>
        <begin position="342"/>
        <end position="362"/>
    </location>
</feature>
<comment type="subcellular location">
    <subcellularLocation>
        <location evidence="1">Cell membrane</location>
        <topology evidence="1">Multi-pass membrane protein</topology>
    </subcellularLocation>
</comment>
<dbReference type="InParanoid" id="W0RTU6"/>
<evidence type="ECO:0000256" key="6">
    <source>
        <dbReference type="ARBA" id="ARBA00022989"/>
    </source>
</evidence>
<evidence type="ECO:0000313" key="11">
    <source>
        <dbReference type="Proteomes" id="UP000019151"/>
    </source>
</evidence>
<evidence type="ECO:0000256" key="8">
    <source>
        <dbReference type="SAM" id="Phobius"/>
    </source>
</evidence>
<gene>
    <name evidence="10" type="ORF">J421_5483</name>
</gene>
<keyword evidence="3" id="KW-0813">Transport</keyword>
<evidence type="ECO:0000256" key="4">
    <source>
        <dbReference type="ARBA" id="ARBA00022475"/>
    </source>
</evidence>
<evidence type="ECO:0000256" key="5">
    <source>
        <dbReference type="ARBA" id="ARBA00022692"/>
    </source>
</evidence>
<feature type="transmembrane region" description="Helical" evidence="8">
    <location>
        <begin position="26"/>
        <end position="44"/>
    </location>
</feature>
<keyword evidence="4" id="KW-1003">Cell membrane</keyword>
<reference evidence="10 11" key="1">
    <citation type="journal article" date="2014" name="Genome Announc.">
        <title>Genome Sequence and Methylome of Soil Bacterium Gemmatirosa kalamazoonensis KBS708T, a Member of the Rarely Cultivated Gemmatimonadetes Phylum.</title>
        <authorList>
            <person name="Debruyn J.M."/>
            <person name="Radosevich M."/>
            <person name="Wommack K.E."/>
            <person name="Polson S.W."/>
            <person name="Hauser L.J."/>
            <person name="Fawaz M.N."/>
            <person name="Korlach J."/>
            <person name="Tsai Y.C."/>
        </authorList>
    </citation>
    <scope>NUCLEOTIDE SEQUENCE [LARGE SCALE GENOMIC DNA]</scope>
    <source>
        <strain evidence="10 11">KBS708</strain>
        <plasmid evidence="11">Plasmid 1</plasmid>
    </source>
</reference>
<keyword evidence="11" id="KW-1185">Reference proteome</keyword>
<dbReference type="AlphaFoldDB" id="W0RTU6"/>
<dbReference type="KEGG" id="gba:J421_5483"/>
<dbReference type="InterPro" id="IPR051449">
    <property type="entry name" value="ABC-2_transporter_component"/>
</dbReference>
<proteinExistence type="inferred from homology"/>
<comment type="similarity">
    <text evidence="2">Belongs to the ABC-2 integral membrane protein family.</text>
</comment>
<feature type="transmembrane region" description="Helical" evidence="8">
    <location>
        <begin position="256"/>
        <end position="276"/>
    </location>
</feature>
<dbReference type="GO" id="GO:0005886">
    <property type="term" value="C:plasma membrane"/>
    <property type="evidence" value="ECO:0007669"/>
    <property type="project" value="UniProtKB-SubCell"/>
</dbReference>
<evidence type="ECO:0000256" key="2">
    <source>
        <dbReference type="ARBA" id="ARBA00007783"/>
    </source>
</evidence>
<dbReference type="Proteomes" id="UP000019151">
    <property type="component" value="Plasmid 1"/>
</dbReference>
<feature type="transmembrane region" description="Helical" evidence="8">
    <location>
        <begin position="224"/>
        <end position="244"/>
    </location>
</feature>
<name>W0RTU6_9BACT</name>